<feature type="region of interest" description="Disordered" evidence="8">
    <location>
        <begin position="70"/>
        <end position="91"/>
    </location>
</feature>
<sequence>MASRGEKRPYDLRDNHGPTNAAEDSREKRQRTPAFANVVQEAVKADSLHKLAQGLEPMLRRIVAEEVEKAFAKHQPPAHSRQQRPALPAAAPPGPVLRLAFVNKLSLPLYTGSRVEAEDGAPLQVVLQDAATGEAVRSGPAAQCQLQVVVLEGDFNMDDDEMWPADVFESNIVRERDGKRPLLTGEQLLCFRGGEGTIGDITFTDNSSWIRSRKFRLGVRVAAGAEGVRVREAKTEAFTVKDHRGELYKKHYPPALQDEVWRLDRIGKDGAFHKRLNAASITTVEDFLRMVVMDPQKLRNILGSGMSNKMWDGTVEHAKTCVLNGKLHVYYADESQGVGVIFNNIFQLMGLIADGQYMSVDALSDNEKVYVDKLVKVAYENWDDVVEYDGEALIGFKPANVRALEPPLQQPPPQQRAYAAAGPSTGRGGNERTTSAGAENQASHGPPPSAPLDAPTAQSFMSPPGRPPAPFTDSANSDLSSGPPSSRGPVPPLEDDLAAQQLPEAGAILDDMSRAFQVARGFRAPEGTAPAAEPGPVLPPHSHNLPSAGPPPPPTRAPILSAGVRAGEGAAGPSTELSGLFEDEAARLRSTEAVESEDMHAQIQQLLRMFNDGAQSPGVLSADLQQGAFAADLDKTLREFGLAQELEAGTPPEKIKLNGAHVGWLKLKAALRWGIFIRKRAAERRAQMQGSTDEAA</sequence>
<dbReference type="OMA" id="TPNPYKG"/>
<dbReference type="GO" id="GO:0003700">
    <property type="term" value="F:DNA-binding transcription factor activity"/>
    <property type="evidence" value="ECO:0000318"/>
    <property type="project" value="GO_Central"/>
</dbReference>
<dbReference type="GO" id="GO:0043565">
    <property type="term" value="F:sequence-specific DNA binding"/>
    <property type="evidence" value="ECO:0000318"/>
    <property type="project" value="GO_Central"/>
</dbReference>
<evidence type="ECO:0000256" key="5">
    <source>
        <dbReference type="ARBA" id="ARBA00023159"/>
    </source>
</evidence>
<feature type="region of interest" description="Disordered" evidence="8">
    <location>
        <begin position="526"/>
        <end position="560"/>
    </location>
</feature>
<dbReference type="Pfam" id="PF20451">
    <property type="entry name" value="Calmod_bind_M"/>
    <property type="match status" value="1"/>
</dbReference>
<protein>
    <submittedName>
        <fullName evidence="12">Calmodulin-binding protein</fullName>
    </submittedName>
</protein>
<keyword evidence="5" id="KW-0010">Activator</keyword>
<evidence type="ECO:0000259" key="11">
    <source>
        <dbReference type="Pfam" id="PF20452"/>
    </source>
</evidence>
<accession>A0A0U9HM02</accession>
<name>A0A0U9HM02_KLENI</name>
<keyword evidence="13" id="KW-1185">Reference proteome</keyword>
<feature type="compositionally biased region" description="Polar residues" evidence="8">
    <location>
        <begin position="431"/>
        <end position="443"/>
    </location>
</feature>
<dbReference type="Pfam" id="PF20452">
    <property type="entry name" value="Calmod_bind_C"/>
    <property type="match status" value="1"/>
</dbReference>
<feature type="region of interest" description="Disordered" evidence="8">
    <location>
        <begin position="1"/>
        <end position="33"/>
    </location>
</feature>
<keyword evidence="4" id="KW-0238">DNA-binding</keyword>
<evidence type="ECO:0000256" key="3">
    <source>
        <dbReference type="ARBA" id="ARBA00023015"/>
    </source>
</evidence>
<evidence type="ECO:0000313" key="13">
    <source>
        <dbReference type="Proteomes" id="UP000054558"/>
    </source>
</evidence>
<dbReference type="GO" id="GO:0080142">
    <property type="term" value="P:regulation of salicylic acid biosynthetic process"/>
    <property type="evidence" value="ECO:0000318"/>
    <property type="project" value="GO_Central"/>
</dbReference>
<reference evidence="12 13" key="1">
    <citation type="journal article" date="2014" name="Nat. Commun.">
        <title>Klebsormidium flaccidum genome reveals primary factors for plant terrestrial adaptation.</title>
        <authorList>
            <person name="Hori K."/>
            <person name="Maruyama F."/>
            <person name="Fujisawa T."/>
            <person name="Togashi T."/>
            <person name="Yamamoto N."/>
            <person name="Seo M."/>
            <person name="Sato S."/>
            <person name="Yamada T."/>
            <person name="Mori H."/>
            <person name="Tajima N."/>
            <person name="Moriyama T."/>
            <person name="Ikeuchi M."/>
            <person name="Watanabe M."/>
            <person name="Wada H."/>
            <person name="Kobayashi K."/>
            <person name="Saito M."/>
            <person name="Masuda T."/>
            <person name="Sasaki-Sekimoto Y."/>
            <person name="Mashiguchi K."/>
            <person name="Awai K."/>
            <person name="Shimojima M."/>
            <person name="Masuda S."/>
            <person name="Iwai M."/>
            <person name="Nobusawa T."/>
            <person name="Narise T."/>
            <person name="Kondo S."/>
            <person name="Saito H."/>
            <person name="Sato R."/>
            <person name="Murakawa M."/>
            <person name="Ihara Y."/>
            <person name="Oshima-Yamada Y."/>
            <person name="Ohtaka K."/>
            <person name="Satoh M."/>
            <person name="Sonobe K."/>
            <person name="Ishii M."/>
            <person name="Ohtani R."/>
            <person name="Kanamori-Sato M."/>
            <person name="Honoki R."/>
            <person name="Miyazaki D."/>
            <person name="Mochizuki H."/>
            <person name="Umetsu J."/>
            <person name="Higashi K."/>
            <person name="Shibata D."/>
            <person name="Kamiya Y."/>
            <person name="Sato N."/>
            <person name="Nakamura Y."/>
            <person name="Tabata S."/>
            <person name="Ida S."/>
            <person name="Kurokawa K."/>
            <person name="Ohta H."/>
        </authorList>
    </citation>
    <scope>NUCLEOTIDE SEQUENCE [LARGE SCALE GENOMIC DNA]</scope>
    <source>
        <strain evidence="12 13">NIES-2285</strain>
    </source>
</reference>
<feature type="region of interest" description="Disordered" evidence="8">
    <location>
        <begin position="404"/>
        <end position="494"/>
    </location>
</feature>
<dbReference type="PANTHER" id="PTHR31713:SF96">
    <property type="entry name" value="OS02G0562300 PROTEIN"/>
    <property type="match status" value="1"/>
</dbReference>
<dbReference type="Pfam" id="PF07887">
    <property type="entry name" value="Calmodulin_bind"/>
    <property type="match status" value="1"/>
</dbReference>
<comment type="subcellular location">
    <subcellularLocation>
        <location evidence="1">Nucleus</location>
    </subcellularLocation>
</comment>
<feature type="compositionally biased region" description="Low complexity" evidence="8">
    <location>
        <begin position="477"/>
        <end position="488"/>
    </location>
</feature>
<evidence type="ECO:0000256" key="1">
    <source>
        <dbReference type="ARBA" id="ARBA00004123"/>
    </source>
</evidence>
<feature type="domain" description="Calmodulin binding protein C-terminal" evidence="11">
    <location>
        <begin position="326"/>
        <end position="388"/>
    </location>
</feature>
<dbReference type="AlphaFoldDB" id="A0A0U9HM02"/>
<evidence type="ECO:0000256" key="2">
    <source>
        <dbReference type="ARBA" id="ARBA00007214"/>
    </source>
</evidence>
<dbReference type="GO" id="GO:0005634">
    <property type="term" value="C:nucleus"/>
    <property type="evidence" value="ECO:0000318"/>
    <property type="project" value="GO_Central"/>
</dbReference>
<dbReference type="STRING" id="105231.A0A0U9HM02"/>
<feature type="compositionally biased region" description="Low complexity" evidence="8">
    <location>
        <begin position="526"/>
        <end position="535"/>
    </location>
</feature>
<dbReference type="PANTHER" id="PTHR31713">
    <property type="entry name" value="OS02G0177800 PROTEIN"/>
    <property type="match status" value="1"/>
</dbReference>
<dbReference type="GO" id="GO:0005516">
    <property type="term" value="F:calmodulin binding"/>
    <property type="evidence" value="ECO:0007669"/>
    <property type="project" value="InterPro"/>
</dbReference>
<evidence type="ECO:0000259" key="9">
    <source>
        <dbReference type="Pfam" id="PF07887"/>
    </source>
</evidence>
<feature type="compositionally biased region" description="Basic and acidic residues" evidence="8">
    <location>
        <begin position="1"/>
        <end position="16"/>
    </location>
</feature>
<organism evidence="12 13">
    <name type="scientific">Klebsormidium nitens</name>
    <name type="common">Green alga</name>
    <name type="synonym">Ulothrix nitens</name>
    <dbReference type="NCBI Taxonomy" id="105231"/>
    <lineage>
        <taxon>Eukaryota</taxon>
        <taxon>Viridiplantae</taxon>
        <taxon>Streptophyta</taxon>
        <taxon>Klebsormidiophyceae</taxon>
        <taxon>Klebsormidiales</taxon>
        <taxon>Klebsormidiaceae</taxon>
        <taxon>Klebsormidium</taxon>
    </lineage>
</organism>
<dbReference type="OrthoDB" id="512636at2759"/>
<evidence type="ECO:0000256" key="4">
    <source>
        <dbReference type="ARBA" id="ARBA00023125"/>
    </source>
</evidence>
<feature type="domain" description="Calmodulin binding protein central" evidence="10">
    <location>
        <begin position="255"/>
        <end position="321"/>
    </location>
</feature>
<dbReference type="InterPro" id="IPR012416">
    <property type="entry name" value="CBP60"/>
</dbReference>
<evidence type="ECO:0000256" key="8">
    <source>
        <dbReference type="SAM" id="MobiDB-lite"/>
    </source>
</evidence>
<dbReference type="EMBL" id="DF237213">
    <property type="protein sequence ID" value="GAQ85979.1"/>
    <property type="molecule type" value="Genomic_DNA"/>
</dbReference>
<dbReference type="InterPro" id="IPR046830">
    <property type="entry name" value="Calmod_bind_M"/>
</dbReference>
<evidence type="ECO:0000256" key="7">
    <source>
        <dbReference type="ARBA" id="ARBA00023242"/>
    </source>
</evidence>
<evidence type="ECO:0000259" key="10">
    <source>
        <dbReference type="Pfam" id="PF20451"/>
    </source>
</evidence>
<proteinExistence type="inferred from homology"/>
<comment type="similarity">
    <text evidence="2">Belongs to the plant ACBP60 protein family.</text>
</comment>
<evidence type="ECO:0000313" key="12">
    <source>
        <dbReference type="EMBL" id="GAQ85979.1"/>
    </source>
</evidence>
<dbReference type="Proteomes" id="UP000054558">
    <property type="component" value="Unassembled WGS sequence"/>
</dbReference>
<keyword evidence="7" id="KW-0539">Nucleus</keyword>
<keyword evidence="6" id="KW-0804">Transcription</keyword>
<dbReference type="InterPro" id="IPR046831">
    <property type="entry name" value="Calmodulin_bind_N"/>
</dbReference>
<feature type="domain" description="Calmodulin binding protein-like N-terminal" evidence="9">
    <location>
        <begin position="97"/>
        <end position="243"/>
    </location>
</feature>
<gene>
    <name evidence="12" type="ORF">KFL_002640010</name>
</gene>
<keyword evidence="3" id="KW-0805">Transcription regulation</keyword>
<dbReference type="InterPro" id="IPR046829">
    <property type="entry name" value="Calmod_bind_C"/>
</dbReference>
<evidence type="ECO:0000256" key="6">
    <source>
        <dbReference type="ARBA" id="ARBA00023163"/>
    </source>
</evidence>